<gene>
    <name evidence="2" type="ORF">CRP01_12700</name>
</gene>
<dbReference type="OrthoDB" id="848185at2"/>
<accession>A0A2D0ND47</accession>
<proteinExistence type="predicted"/>
<keyword evidence="3" id="KW-1185">Reference proteome</keyword>
<keyword evidence="1" id="KW-0175">Coiled coil</keyword>
<dbReference type="AlphaFoldDB" id="A0A2D0ND47"/>
<dbReference type="RefSeq" id="WP_099150406.1">
    <property type="nucleotide sequence ID" value="NZ_PDUD01000018.1"/>
</dbReference>
<comment type="caution">
    <text evidence="2">The sequence shown here is derived from an EMBL/GenBank/DDBJ whole genome shotgun (WGS) entry which is preliminary data.</text>
</comment>
<protein>
    <recommendedName>
        <fullName evidence="4">Chromosome segregation protein SMC</fullName>
    </recommendedName>
</protein>
<evidence type="ECO:0000256" key="1">
    <source>
        <dbReference type="SAM" id="Coils"/>
    </source>
</evidence>
<evidence type="ECO:0000313" key="2">
    <source>
        <dbReference type="EMBL" id="PHN06422.1"/>
    </source>
</evidence>
<dbReference type="Proteomes" id="UP000223913">
    <property type="component" value="Unassembled WGS sequence"/>
</dbReference>
<evidence type="ECO:0008006" key="4">
    <source>
        <dbReference type="Google" id="ProtNLM"/>
    </source>
</evidence>
<organism evidence="2 3">
    <name type="scientific">Flavilitoribacter nigricans (strain ATCC 23147 / DSM 23189 / NBRC 102662 / NCIMB 1420 / SS-2)</name>
    <name type="common">Lewinella nigricans</name>
    <dbReference type="NCBI Taxonomy" id="1122177"/>
    <lineage>
        <taxon>Bacteria</taxon>
        <taxon>Pseudomonadati</taxon>
        <taxon>Bacteroidota</taxon>
        <taxon>Saprospiria</taxon>
        <taxon>Saprospirales</taxon>
        <taxon>Lewinellaceae</taxon>
        <taxon>Flavilitoribacter</taxon>
    </lineage>
</organism>
<reference evidence="2 3" key="1">
    <citation type="submission" date="2017-10" db="EMBL/GenBank/DDBJ databases">
        <title>The draft genome sequence of Lewinella nigricans NBRC 102662.</title>
        <authorList>
            <person name="Wang K."/>
        </authorList>
    </citation>
    <scope>NUCLEOTIDE SEQUENCE [LARGE SCALE GENOMIC DNA]</scope>
    <source>
        <strain evidence="2 3">NBRC 102662</strain>
    </source>
</reference>
<evidence type="ECO:0000313" key="3">
    <source>
        <dbReference type="Proteomes" id="UP000223913"/>
    </source>
</evidence>
<dbReference type="EMBL" id="PDUD01000018">
    <property type="protein sequence ID" value="PHN06422.1"/>
    <property type="molecule type" value="Genomic_DNA"/>
</dbReference>
<feature type="coiled-coil region" evidence="1">
    <location>
        <begin position="2"/>
        <end position="144"/>
    </location>
</feature>
<name>A0A2D0ND47_FLAN2</name>
<sequence length="282" mass="31788">MYDESEQLKAELEKQYYEALSELEELRGSNDEMNALIEQQKVELKDQKDKITGLLKDSRNLGAARKELNALRAQAEGYIAEINQLREQNEVLTSENTQLSENNQQLNMSLEEQQMANAELSSERAVLVSEKEQLEEVRQQLSRKVNIASVIKVDGIEVTGLKTKKSGRDVKRSNADNIDKLQVCFNTTSNDVAEDGTEVFFVRIINPLGETLAIEEMGSGVMTNNANQEQVLYTQAKEMDYSGEAGNLCTLWTPNQPLQEGSYELEIYNKGYLAGTTSFRLK</sequence>